<evidence type="ECO:0000313" key="3">
    <source>
        <dbReference type="Proteomes" id="UP001154114"/>
    </source>
</evidence>
<dbReference type="Proteomes" id="UP001154114">
    <property type="component" value="Chromosome 20"/>
</dbReference>
<dbReference type="EMBL" id="LR824023">
    <property type="protein sequence ID" value="CAD0203723.1"/>
    <property type="molecule type" value="Genomic_DNA"/>
</dbReference>
<keyword evidence="3" id="KW-1185">Reference proteome</keyword>
<protein>
    <submittedName>
        <fullName evidence="2">Uncharacterized protein</fullName>
    </submittedName>
</protein>
<organism evidence="2 3">
    <name type="scientific">Chrysodeixis includens</name>
    <name type="common">Soybean looper</name>
    <name type="synonym">Pseudoplusia includens</name>
    <dbReference type="NCBI Taxonomy" id="689277"/>
    <lineage>
        <taxon>Eukaryota</taxon>
        <taxon>Metazoa</taxon>
        <taxon>Ecdysozoa</taxon>
        <taxon>Arthropoda</taxon>
        <taxon>Hexapoda</taxon>
        <taxon>Insecta</taxon>
        <taxon>Pterygota</taxon>
        <taxon>Neoptera</taxon>
        <taxon>Endopterygota</taxon>
        <taxon>Lepidoptera</taxon>
        <taxon>Glossata</taxon>
        <taxon>Ditrysia</taxon>
        <taxon>Noctuoidea</taxon>
        <taxon>Noctuidae</taxon>
        <taxon>Plusiinae</taxon>
        <taxon>Chrysodeixis</taxon>
    </lineage>
</organism>
<accession>A0A9N8KUY0</accession>
<reference evidence="2" key="1">
    <citation type="submission" date="2021-12" db="EMBL/GenBank/DDBJ databases">
        <authorList>
            <person name="King R."/>
        </authorList>
    </citation>
    <scope>NUCLEOTIDE SEQUENCE</scope>
</reference>
<gene>
    <name evidence="2" type="ORF">CINC_LOCUS6034</name>
</gene>
<name>A0A9N8KUY0_CHRIL</name>
<feature type="region of interest" description="Disordered" evidence="1">
    <location>
        <begin position="1"/>
        <end position="27"/>
    </location>
</feature>
<evidence type="ECO:0000256" key="1">
    <source>
        <dbReference type="SAM" id="MobiDB-lite"/>
    </source>
</evidence>
<dbReference type="OrthoDB" id="7332501at2759"/>
<proteinExistence type="predicted"/>
<dbReference type="AlphaFoldDB" id="A0A9N8KUY0"/>
<evidence type="ECO:0000313" key="2">
    <source>
        <dbReference type="EMBL" id="CAD0203723.1"/>
    </source>
</evidence>
<feature type="compositionally biased region" description="Basic and acidic residues" evidence="1">
    <location>
        <begin position="1"/>
        <end position="17"/>
    </location>
</feature>
<sequence>MSCLPLRERDATQRDARQPTSVRLATPPPRQLYVISTRPREHILLVAPKPPTVSCDGYRSNHLRQDGGLCFEIPPWQHQPVVLEDHLVYLRARWGNSSTSRRQLRSQLALANSEISRYMDTVLAPFLDTYHRNIQNSYQQLTGKILRRIKDEINAAIQKKQQIYSELTQLADDLKVPIMCDEERRTARTVASRHVAAIYACTEDARGSIAKMGKYAEEMIGITRNHMQATLVEATRAFEVAGSGAQRSGVLTKTDVSPCLQELSRAAVVLGYELDLSLTNARRHNEQSCERLTSCTSRARRHTEDLVIALRDQLYQCVYA</sequence>